<proteinExistence type="predicted"/>
<dbReference type="Proteomes" id="UP000253834">
    <property type="component" value="Chromosome"/>
</dbReference>
<keyword evidence="1" id="KW-0812">Transmembrane</keyword>
<dbReference type="PANTHER" id="PTHR36434">
    <property type="entry name" value="MEMBRANE PROTEASE YUGP-RELATED"/>
    <property type="match status" value="1"/>
</dbReference>
<dbReference type="Pfam" id="PF04298">
    <property type="entry name" value="Zn_peptidase_2"/>
    <property type="match status" value="1"/>
</dbReference>
<feature type="transmembrane region" description="Helical" evidence="1">
    <location>
        <begin position="6"/>
        <end position="22"/>
    </location>
</feature>
<evidence type="ECO:0000313" key="3">
    <source>
        <dbReference type="Proteomes" id="UP000253834"/>
    </source>
</evidence>
<evidence type="ECO:0000313" key="2">
    <source>
        <dbReference type="EMBL" id="AXI29465.1"/>
    </source>
</evidence>
<sequence>MYLIIIYSLIVNLVGYLLIRILEEKINKLHKSFPSPSLHITGKNATRDMIETYLGKLQIKIKKGPQCAYLPRRSIILLTEEVMKGNSISAWSSGCHEVGHLIQDIKGYKWFRRKEKLDICHVVFSYLAIVLMVSFYIPFLKPQYVEYSLIGLYVFLLILYIPTILIEFDATKRGMHYLKEQGITDAETRIGWRMGWLTLMTYIVVLLIPTIQIFINLINKIPPVLHRK</sequence>
<protein>
    <submittedName>
        <fullName evidence="2">Uncharacterized protein</fullName>
    </submittedName>
</protein>
<evidence type="ECO:0000256" key="1">
    <source>
        <dbReference type="SAM" id="Phobius"/>
    </source>
</evidence>
<dbReference type="InterPro" id="IPR007395">
    <property type="entry name" value="Zn_peptidase_2"/>
</dbReference>
<dbReference type="AlphaFoldDB" id="A0AA86I095"/>
<feature type="transmembrane region" description="Helical" evidence="1">
    <location>
        <begin position="149"/>
        <end position="168"/>
    </location>
</feature>
<name>A0AA86I095_PRIMG</name>
<accession>A0AA86I095</accession>
<organism evidence="2 3">
    <name type="scientific">Priestia megaterium</name>
    <name type="common">Bacillus megaterium</name>
    <dbReference type="NCBI Taxonomy" id="1404"/>
    <lineage>
        <taxon>Bacteria</taxon>
        <taxon>Bacillati</taxon>
        <taxon>Bacillota</taxon>
        <taxon>Bacilli</taxon>
        <taxon>Bacillales</taxon>
        <taxon>Bacillaceae</taxon>
        <taxon>Priestia</taxon>
    </lineage>
</organism>
<feature type="transmembrane region" description="Helical" evidence="1">
    <location>
        <begin position="199"/>
        <end position="218"/>
    </location>
</feature>
<reference evidence="2 3" key="1">
    <citation type="submission" date="2017-07" db="EMBL/GenBank/DDBJ databases">
        <title>Isolation and development of strain Bacillus megaterium SR7 for enhanced growth and metabolite production under supercritical carbon dioxide.</title>
        <authorList>
            <person name="Freedman A.J.E."/>
            <person name="Peet K.C."/>
            <person name="Boock J.T."/>
            <person name="Penn K."/>
            <person name="Prather K.L.J."/>
            <person name="Thompson J.R."/>
        </authorList>
    </citation>
    <scope>NUCLEOTIDE SEQUENCE [LARGE SCALE GENOMIC DNA]</scope>
    <source>
        <strain evidence="2 3">SR7</strain>
    </source>
</reference>
<gene>
    <name evidence="2" type="ORF">CIB87_10745</name>
</gene>
<keyword evidence="1" id="KW-1133">Transmembrane helix</keyword>
<keyword evidence="1" id="KW-0472">Membrane</keyword>
<dbReference type="EMBL" id="CP022674">
    <property type="protein sequence ID" value="AXI29465.1"/>
    <property type="molecule type" value="Genomic_DNA"/>
</dbReference>
<dbReference type="PANTHER" id="PTHR36434:SF1">
    <property type="entry name" value="MEMBRANE PROTEASE YUGP-RELATED"/>
    <property type="match status" value="1"/>
</dbReference>
<feature type="transmembrane region" description="Helical" evidence="1">
    <location>
        <begin position="119"/>
        <end position="137"/>
    </location>
</feature>